<dbReference type="SUPFAM" id="SSF57716">
    <property type="entry name" value="Glucocorticoid receptor-like (DNA-binding domain)"/>
    <property type="match status" value="1"/>
</dbReference>
<keyword evidence="3" id="KW-0862">Zinc</keyword>
<dbReference type="PROSITE" id="PS51128">
    <property type="entry name" value="ZF_DKSA_2"/>
    <property type="match status" value="1"/>
</dbReference>
<dbReference type="RefSeq" id="WP_011628171.1">
    <property type="nucleotide sequence ID" value="NC_008340.1"/>
</dbReference>
<evidence type="ECO:0000256" key="4">
    <source>
        <dbReference type="PROSITE-ProRule" id="PRU00510"/>
    </source>
</evidence>
<feature type="domain" description="Zinc finger DksA/TraR C4-type" evidence="5">
    <location>
        <begin position="83"/>
        <end position="117"/>
    </location>
</feature>
<dbReference type="HOGENOM" id="CLU_043144_3_3_6"/>
<dbReference type="GO" id="GO:0008270">
    <property type="term" value="F:zinc ion binding"/>
    <property type="evidence" value="ECO:0007669"/>
    <property type="project" value="UniProtKB-KW"/>
</dbReference>
<evidence type="ECO:0000313" key="7">
    <source>
        <dbReference type="Proteomes" id="UP000001962"/>
    </source>
</evidence>
<proteinExistence type="predicted"/>
<dbReference type="EMBL" id="CP000453">
    <property type="protein sequence ID" value="ABI55775.1"/>
    <property type="molecule type" value="Genomic_DNA"/>
</dbReference>
<gene>
    <name evidence="6" type="ordered locus">Mlg_0421</name>
</gene>
<keyword evidence="2" id="KW-0863">Zinc-finger</keyword>
<reference evidence="7" key="1">
    <citation type="submission" date="2006-08" db="EMBL/GenBank/DDBJ databases">
        <title>Complete sequence of Alkalilimnicola ehrilichei MLHE-1.</title>
        <authorList>
            <person name="Copeland A."/>
            <person name="Lucas S."/>
            <person name="Lapidus A."/>
            <person name="Barry K."/>
            <person name="Detter J.C."/>
            <person name="Glavina del Rio T."/>
            <person name="Hammon N."/>
            <person name="Israni S."/>
            <person name="Dalin E."/>
            <person name="Tice H."/>
            <person name="Pitluck S."/>
            <person name="Sims D."/>
            <person name="Brettin T."/>
            <person name="Bruce D."/>
            <person name="Han C."/>
            <person name="Tapia R."/>
            <person name="Gilna P."/>
            <person name="Schmutz J."/>
            <person name="Larimer F."/>
            <person name="Land M."/>
            <person name="Hauser L."/>
            <person name="Kyrpides N."/>
            <person name="Mikhailova N."/>
            <person name="Oremland R.S."/>
            <person name="Hoeft S.E."/>
            <person name="Switzer-Blum J."/>
            <person name="Kulp T."/>
            <person name="King G."/>
            <person name="Tabita R."/>
            <person name="Witte B."/>
            <person name="Santini J.M."/>
            <person name="Basu P."/>
            <person name="Hollibaugh J.T."/>
            <person name="Xie G."/>
            <person name="Stolz J.F."/>
            <person name="Richardson P."/>
        </authorList>
    </citation>
    <scope>NUCLEOTIDE SEQUENCE [LARGE SCALE GENOMIC DNA]</scope>
    <source>
        <strain evidence="7">ATCC BAA-1101 / DSM 17681 / MLHE-1</strain>
    </source>
</reference>
<evidence type="ECO:0000256" key="2">
    <source>
        <dbReference type="ARBA" id="ARBA00022771"/>
    </source>
</evidence>
<sequence length="119" mass="13366">MTHIEEADIPRLKQRLLERRAELLDNAAQREQSAATVELDQTRTGRLSRMDALQGQAMAKASQARAEQELRRIDAALQRIERGEYGDCPQCGEPIAPARLEADPAVVLCLDCATRRQNR</sequence>
<dbReference type="SUPFAM" id="SSF109635">
    <property type="entry name" value="DnaK suppressor protein DksA, alpha-hairpin domain"/>
    <property type="match status" value="1"/>
</dbReference>
<evidence type="ECO:0000313" key="6">
    <source>
        <dbReference type="EMBL" id="ABI55775.1"/>
    </source>
</evidence>
<name>Q0ABL2_ALKEH</name>
<evidence type="ECO:0000256" key="3">
    <source>
        <dbReference type="ARBA" id="ARBA00022833"/>
    </source>
</evidence>
<dbReference type="InterPro" id="IPR037187">
    <property type="entry name" value="DnaK_N"/>
</dbReference>
<dbReference type="Gene3D" id="1.20.120.910">
    <property type="entry name" value="DksA, coiled-coil domain"/>
    <property type="match status" value="1"/>
</dbReference>
<dbReference type="OrthoDB" id="6064855at2"/>
<keyword evidence="1" id="KW-0479">Metal-binding</keyword>
<dbReference type="AlphaFoldDB" id="Q0ABL2"/>
<dbReference type="Pfam" id="PF01258">
    <property type="entry name" value="zf-dskA_traR"/>
    <property type="match status" value="1"/>
</dbReference>
<protein>
    <submittedName>
        <fullName evidence="6">Transcriptional regulator, TraR/DksA family</fullName>
    </submittedName>
</protein>
<accession>Q0ABL2</accession>
<dbReference type="eggNOG" id="COG1734">
    <property type="taxonomic scope" value="Bacteria"/>
</dbReference>
<dbReference type="KEGG" id="aeh:Mlg_0421"/>
<evidence type="ECO:0000256" key="1">
    <source>
        <dbReference type="ARBA" id="ARBA00022723"/>
    </source>
</evidence>
<dbReference type="PANTHER" id="PTHR33823:SF4">
    <property type="entry name" value="GENERAL STRESS PROTEIN 16O"/>
    <property type="match status" value="1"/>
</dbReference>
<keyword evidence="7" id="KW-1185">Reference proteome</keyword>
<evidence type="ECO:0000259" key="5">
    <source>
        <dbReference type="Pfam" id="PF01258"/>
    </source>
</evidence>
<dbReference type="PANTHER" id="PTHR33823">
    <property type="entry name" value="RNA POLYMERASE-BINDING TRANSCRIPTION FACTOR DKSA-RELATED"/>
    <property type="match status" value="1"/>
</dbReference>
<organism evidence="6 7">
    <name type="scientific">Alkalilimnicola ehrlichii (strain ATCC BAA-1101 / DSM 17681 / MLHE-1)</name>
    <dbReference type="NCBI Taxonomy" id="187272"/>
    <lineage>
        <taxon>Bacteria</taxon>
        <taxon>Pseudomonadati</taxon>
        <taxon>Pseudomonadota</taxon>
        <taxon>Gammaproteobacteria</taxon>
        <taxon>Chromatiales</taxon>
        <taxon>Ectothiorhodospiraceae</taxon>
        <taxon>Alkalilimnicola</taxon>
    </lineage>
</organism>
<dbReference type="InterPro" id="IPR000962">
    <property type="entry name" value="Znf_DskA_TraR"/>
</dbReference>
<dbReference type="Proteomes" id="UP000001962">
    <property type="component" value="Chromosome"/>
</dbReference>
<feature type="zinc finger region" description="dksA C4-type" evidence="4">
    <location>
        <begin position="88"/>
        <end position="112"/>
    </location>
</feature>